<protein>
    <submittedName>
        <fullName evidence="3">Uncharacterized protein</fullName>
    </submittedName>
</protein>
<reference evidence="3" key="2">
    <citation type="journal article" name="Front. Microbiol.">
        <title>Degradative Capacity of Two Strains of Rhodonia placenta: From Phenotype to Genotype.</title>
        <authorList>
            <person name="Kolle M."/>
            <person name="Horta M.A.C."/>
            <person name="Nowrousian M."/>
            <person name="Ohm R.A."/>
            <person name="Benz J.P."/>
            <person name="Pilgard A."/>
        </authorList>
    </citation>
    <scope>NUCLEOTIDE SEQUENCE</scope>
    <source>
        <strain evidence="3">FPRL280</strain>
    </source>
</reference>
<dbReference type="Proteomes" id="UP000639403">
    <property type="component" value="Unassembled WGS sequence"/>
</dbReference>
<evidence type="ECO:0000313" key="3">
    <source>
        <dbReference type="EMBL" id="KAF9799715.1"/>
    </source>
</evidence>
<comment type="caution">
    <text evidence="3">The sequence shown here is derived from an EMBL/GenBank/DDBJ whole genome shotgun (WGS) entry which is preliminary data.</text>
</comment>
<feature type="region of interest" description="Disordered" evidence="1">
    <location>
        <begin position="24"/>
        <end position="55"/>
    </location>
</feature>
<accession>A0A8H7NSC3</accession>
<name>A0A8H7NSC3_9APHY</name>
<feature type="compositionally biased region" description="Low complexity" evidence="1">
    <location>
        <begin position="27"/>
        <end position="46"/>
    </location>
</feature>
<organism evidence="3 4">
    <name type="scientific">Rhodonia placenta</name>
    <dbReference type="NCBI Taxonomy" id="104341"/>
    <lineage>
        <taxon>Eukaryota</taxon>
        <taxon>Fungi</taxon>
        <taxon>Dikarya</taxon>
        <taxon>Basidiomycota</taxon>
        <taxon>Agaricomycotina</taxon>
        <taxon>Agaricomycetes</taxon>
        <taxon>Polyporales</taxon>
        <taxon>Adustoporiaceae</taxon>
        <taxon>Rhodonia</taxon>
    </lineage>
</organism>
<proteinExistence type="predicted"/>
<sequence length="378" mass="40743">MAPRPSPALLISLPLPLSCVANPRTDAPFPASRRPAPPRTSRSRSPILPQHPHPSYAHLRRGARLGFARVAATPSTTGPDQTCIPARRTRQRQDARARPCPRPRPVLHFICATRAVVRLATHPQGRRRAREIFNAQGETHTHCACRAVCPAGDELTSPPSPSMTAVGLCQEGLLGCEYARVQARQRIAIAIGTAGVETLMGSAISCAATAYSSAENLRTAKRVHFARATRRTAGVAPPRSRARLLHGADCMAENAHAARRAIRTVCSIGKVRAASGKMTRRTSCVTANSHACEQDGATARRRDGYQQRESSRDAVAKRYHTWGAPGSPLAAVPRRPACCMRSAREHLLTWSDGVQCRWRVGQRLAHGAGTSDYAAAGS</sequence>
<feature type="region of interest" description="Disordered" evidence="1">
    <location>
        <begin position="71"/>
        <end position="99"/>
    </location>
</feature>
<dbReference type="AlphaFoldDB" id="A0A8H7NSC3"/>
<feature type="chain" id="PRO_5034194847" evidence="2">
    <location>
        <begin position="22"/>
        <end position="378"/>
    </location>
</feature>
<gene>
    <name evidence="3" type="ORF">IEO21_10512</name>
</gene>
<keyword evidence="2" id="KW-0732">Signal</keyword>
<dbReference type="EMBL" id="JADOXO010000866">
    <property type="protein sequence ID" value="KAF9799715.1"/>
    <property type="molecule type" value="Genomic_DNA"/>
</dbReference>
<evidence type="ECO:0000256" key="1">
    <source>
        <dbReference type="SAM" id="MobiDB-lite"/>
    </source>
</evidence>
<reference evidence="3" key="1">
    <citation type="submission" date="2020-11" db="EMBL/GenBank/DDBJ databases">
        <authorList>
            <person name="Koelle M."/>
            <person name="Horta M.A.C."/>
            <person name="Nowrousian M."/>
            <person name="Ohm R.A."/>
            <person name="Benz P."/>
            <person name="Pilgard A."/>
        </authorList>
    </citation>
    <scope>NUCLEOTIDE SEQUENCE</scope>
    <source>
        <strain evidence="3">FPRL280</strain>
    </source>
</reference>
<feature type="signal peptide" evidence="2">
    <location>
        <begin position="1"/>
        <end position="21"/>
    </location>
</feature>
<evidence type="ECO:0000256" key="2">
    <source>
        <dbReference type="SAM" id="SignalP"/>
    </source>
</evidence>
<evidence type="ECO:0000313" key="4">
    <source>
        <dbReference type="Proteomes" id="UP000639403"/>
    </source>
</evidence>